<dbReference type="AlphaFoldDB" id="A0A816XPJ4"/>
<proteinExistence type="predicted"/>
<evidence type="ECO:0000313" key="1">
    <source>
        <dbReference type="EMBL" id="CAF2149461.1"/>
    </source>
</evidence>
<organism evidence="1">
    <name type="scientific">Brassica napus</name>
    <name type="common">Rape</name>
    <dbReference type="NCBI Taxonomy" id="3708"/>
    <lineage>
        <taxon>Eukaryota</taxon>
        <taxon>Viridiplantae</taxon>
        <taxon>Streptophyta</taxon>
        <taxon>Embryophyta</taxon>
        <taxon>Tracheophyta</taxon>
        <taxon>Spermatophyta</taxon>
        <taxon>Magnoliopsida</taxon>
        <taxon>eudicotyledons</taxon>
        <taxon>Gunneridae</taxon>
        <taxon>Pentapetalae</taxon>
        <taxon>rosids</taxon>
        <taxon>malvids</taxon>
        <taxon>Brassicales</taxon>
        <taxon>Brassicaceae</taxon>
        <taxon>Brassiceae</taxon>
        <taxon>Brassica</taxon>
    </lineage>
</organism>
<accession>A0A816XPJ4</accession>
<reference evidence="1" key="1">
    <citation type="submission" date="2021-01" db="EMBL/GenBank/DDBJ databases">
        <authorList>
            <consortium name="Genoscope - CEA"/>
            <person name="William W."/>
        </authorList>
    </citation>
    <scope>NUCLEOTIDE SEQUENCE</scope>
</reference>
<gene>
    <name evidence="1" type="ORF">DARMORV10_A01P15060.1</name>
</gene>
<protein>
    <submittedName>
        <fullName evidence="1">(rape) hypothetical protein</fullName>
    </submittedName>
</protein>
<dbReference type="EMBL" id="HG994355">
    <property type="protein sequence ID" value="CAF2149461.1"/>
    <property type="molecule type" value="Genomic_DNA"/>
</dbReference>
<sequence length="56" mass="6299">FGLDRNASPPQLRSASVSPSTTYLQLWFGRSNLPFSHLLDCKSFETMSHLGEVKDE</sequence>
<dbReference type="Proteomes" id="UP001295469">
    <property type="component" value="Chromosome A01"/>
</dbReference>
<feature type="non-terminal residue" evidence="1">
    <location>
        <position position="56"/>
    </location>
</feature>
<name>A0A816XPJ4_BRANA</name>